<protein>
    <submittedName>
        <fullName evidence="1">Uncharacterized protein</fullName>
    </submittedName>
</protein>
<dbReference type="EMBL" id="BMDZ01000093">
    <property type="protein sequence ID" value="GGB60334.1"/>
    <property type="molecule type" value="Genomic_DNA"/>
</dbReference>
<gene>
    <name evidence="1" type="ORF">GCM10011505_46350</name>
</gene>
<comment type="caution">
    <text evidence="1">The sequence shown here is derived from an EMBL/GenBank/DDBJ whole genome shotgun (WGS) entry which is preliminary data.</text>
</comment>
<dbReference type="Proteomes" id="UP000603352">
    <property type="component" value="Unassembled WGS sequence"/>
</dbReference>
<evidence type="ECO:0000313" key="1">
    <source>
        <dbReference type="EMBL" id="GGB60334.1"/>
    </source>
</evidence>
<proteinExistence type="predicted"/>
<reference evidence="2" key="1">
    <citation type="journal article" date="2019" name="Int. J. Syst. Evol. Microbiol.">
        <title>The Global Catalogue of Microorganisms (GCM) 10K type strain sequencing project: providing services to taxonomists for standard genome sequencing and annotation.</title>
        <authorList>
            <consortium name="The Broad Institute Genomics Platform"/>
            <consortium name="The Broad Institute Genome Sequencing Center for Infectious Disease"/>
            <person name="Wu L."/>
            <person name="Ma J."/>
        </authorList>
    </citation>
    <scope>NUCLEOTIDE SEQUENCE [LARGE SCALE GENOMIC DNA]</scope>
    <source>
        <strain evidence="2">CGMCC 1.10188</strain>
    </source>
</reference>
<organism evidence="1 2">
    <name type="scientific">Tistrella bauzanensis</name>
    <dbReference type="NCBI Taxonomy" id="657419"/>
    <lineage>
        <taxon>Bacteria</taxon>
        <taxon>Pseudomonadati</taxon>
        <taxon>Pseudomonadota</taxon>
        <taxon>Alphaproteobacteria</taxon>
        <taxon>Geminicoccales</taxon>
        <taxon>Geminicoccaceae</taxon>
        <taxon>Tistrella</taxon>
    </lineage>
</organism>
<keyword evidence="2" id="KW-1185">Reference proteome</keyword>
<sequence>MSFLNMETMSALRAAAVPADGSYALLAGYHRPGDGGGSSFVWSAASTDADNGGTVIAADAGGSGRWLRSHAAGIDPLAFGAAGNGISDDGDVLAAVDAFAVAGDVTVVVSRNHRIDRHLTLAAAWSFDGGGLTIGAEAMPSTGAFTQSVPGIQLSDGCPNNTAEYYLNTVLEAEPPYMLIDGRRARKYRVFGFFQIGKAVDNWALSSAGTDTWYLDQTRNPDDVGPVAKMVSTSDKLWIKVDGVYKRLTGRPAAAAPTLLEKDFTFGRIEGEVQNGTPYVRLSDGVSPNSYDPGSFYTDYTIRAPGAEGPIGKYLHLCWAWGAKGSAVAEDRVYTRHEFKDLAWAAPYVVRFQRPVSAAPDQRLFFGDGTAAMPGETWLAWFGADPDSDDNYDAIQAAFGSAWLVGGNTVRHHDTRLLKICFGRTETPPALLIPSHTRVEIDAVIRIPADYDGLAGGPVLLNRSPGAGTGISGRLAIDCNGAPNMNAIATGTSDLAGMAGQISRDIDMDVVVMNRGCPARC</sequence>
<accession>A0ABQ1J725</accession>
<evidence type="ECO:0000313" key="2">
    <source>
        <dbReference type="Proteomes" id="UP000603352"/>
    </source>
</evidence>
<name>A0ABQ1J725_9PROT</name>